<evidence type="ECO:0000256" key="2">
    <source>
        <dbReference type="ARBA" id="ARBA00008842"/>
    </source>
</evidence>
<feature type="compositionally biased region" description="Low complexity" evidence="15">
    <location>
        <begin position="245"/>
        <end position="257"/>
    </location>
</feature>
<dbReference type="InterPro" id="IPR041417">
    <property type="entry name" value="NPEPL1_N"/>
</dbReference>
<feature type="coiled-coil region" evidence="14">
    <location>
        <begin position="1386"/>
        <end position="1413"/>
    </location>
</feature>
<dbReference type="Pfam" id="PF01237">
    <property type="entry name" value="Oxysterol_BP"/>
    <property type="match status" value="1"/>
</dbReference>
<feature type="non-terminal residue" evidence="17">
    <location>
        <position position="1"/>
    </location>
</feature>
<dbReference type="SUPFAM" id="SSF50729">
    <property type="entry name" value="PH domain-like"/>
    <property type="match status" value="1"/>
</dbReference>
<evidence type="ECO:0000256" key="15">
    <source>
        <dbReference type="SAM" id="MobiDB-lite"/>
    </source>
</evidence>
<dbReference type="InterPro" id="IPR018494">
    <property type="entry name" value="Oxysterol-bd_CS"/>
</dbReference>
<dbReference type="Pfam" id="PF00883">
    <property type="entry name" value="Peptidase_M17"/>
    <property type="match status" value="1"/>
</dbReference>
<dbReference type="Gene3D" id="3.40.50.10590">
    <property type="entry name" value="Zn-dependent exopeptidases"/>
    <property type="match status" value="1"/>
</dbReference>
<feature type="compositionally biased region" description="Basic and acidic residues" evidence="15">
    <location>
        <begin position="234"/>
        <end position="243"/>
    </location>
</feature>
<dbReference type="Pfam" id="PF15409">
    <property type="entry name" value="PH_8"/>
    <property type="match status" value="1"/>
</dbReference>
<feature type="compositionally biased region" description="Low complexity" evidence="15">
    <location>
        <begin position="267"/>
        <end position="281"/>
    </location>
</feature>
<dbReference type="Gene3D" id="3.40.630.10">
    <property type="entry name" value="Zn peptidases"/>
    <property type="match status" value="1"/>
</dbReference>
<evidence type="ECO:0000256" key="13">
    <source>
        <dbReference type="RuleBase" id="RU003845"/>
    </source>
</evidence>
<feature type="compositionally biased region" description="Basic and acidic residues" evidence="15">
    <location>
        <begin position="389"/>
        <end position="410"/>
    </location>
</feature>
<comment type="subcellular location">
    <subcellularLocation>
        <location evidence="1">Cytoplasm</location>
    </subcellularLocation>
</comment>
<dbReference type="CDD" id="cd00433">
    <property type="entry name" value="Peptidase_M17"/>
    <property type="match status" value="1"/>
</dbReference>
<feature type="region of interest" description="Disordered" evidence="15">
    <location>
        <begin position="1437"/>
        <end position="1483"/>
    </location>
</feature>
<evidence type="ECO:0000256" key="9">
    <source>
        <dbReference type="ARBA" id="ARBA00022801"/>
    </source>
</evidence>
<feature type="compositionally biased region" description="Polar residues" evidence="15">
    <location>
        <begin position="435"/>
        <end position="457"/>
    </location>
</feature>
<dbReference type="PANTHER" id="PTHR11963:SF4">
    <property type="entry name" value="AMINOPEPTIDASE NPEPL1-RELATED"/>
    <property type="match status" value="1"/>
</dbReference>
<evidence type="ECO:0000259" key="16">
    <source>
        <dbReference type="PROSITE" id="PS50003"/>
    </source>
</evidence>
<dbReference type="InterPro" id="IPR011356">
    <property type="entry name" value="Leucine_aapep/pepB"/>
</dbReference>
<feature type="compositionally biased region" description="Low complexity" evidence="15">
    <location>
        <begin position="1659"/>
        <end position="1681"/>
    </location>
</feature>
<evidence type="ECO:0000313" key="18">
    <source>
        <dbReference type="Proteomes" id="UP000837857"/>
    </source>
</evidence>
<keyword evidence="18" id="KW-1185">Reference proteome</keyword>
<comment type="similarity">
    <text evidence="3">Belongs to the peptidase M17 family.</text>
</comment>
<reference evidence="17" key="1">
    <citation type="submission" date="2022-03" db="EMBL/GenBank/DDBJ databases">
        <authorList>
            <person name="Martin H S."/>
        </authorList>
    </citation>
    <scope>NUCLEOTIDE SEQUENCE</scope>
</reference>
<feature type="region of interest" description="Disordered" evidence="15">
    <location>
        <begin position="432"/>
        <end position="457"/>
    </location>
</feature>
<dbReference type="InterPro" id="IPR011993">
    <property type="entry name" value="PH-like_dom_sf"/>
</dbReference>
<dbReference type="PRINTS" id="PR00481">
    <property type="entry name" value="LAMNOPPTDASE"/>
</dbReference>
<feature type="compositionally biased region" description="Polar residues" evidence="15">
    <location>
        <begin position="66"/>
        <end position="77"/>
    </location>
</feature>
<evidence type="ECO:0000256" key="12">
    <source>
        <dbReference type="RuleBase" id="RU003844"/>
    </source>
</evidence>
<protein>
    <recommendedName>
        <fullName evidence="13">Oxysterol-binding protein</fullName>
    </recommendedName>
</protein>
<evidence type="ECO:0000256" key="5">
    <source>
        <dbReference type="ARBA" id="ARBA00022448"/>
    </source>
</evidence>
<evidence type="ECO:0000256" key="6">
    <source>
        <dbReference type="ARBA" id="ARBA00022490"/>
    </source>
</evidence>
<feature type="compositionally biased region" description="Gly residues" evidence="15">
    <location>
        <begin position="1698"/>
        <end position="1711"/>
    </location>
</feature>
<keyword evidence="7" id="KW-0597">Phosphoprotein</keyword>
<feature type="region of interest" description="Disordered" evidence="15">
    <location>
        <begin position="234"/>
        <end position="311"/>
    </location>
</feature>
<evidence type="ECO:0000256" key="10">
    <source>
        <dbReference type="ARBA" id="ARBA00023055"/>
    </source>
</evidence>
<feature type="region of interest" description="Disordered" evidence="15">
    <location>
        <begin position="389"/>
        <end position="412"/>
    </location>
</feature>
<dbReference type="Proteomes" id="UP000837857">
    <property type="component" value="Chromosome 24"/>
</dbReference>
<dbReference type="InterPro" id="IPR001849">
    <property type="entry name" value="PH_domain"/>
</dbReference>
<gene>
    <name evidence="17" type="ORF">IPOD504_LOCUS9834</name>
</gene>
<evidence type="ECO:0000256" key="4">
    <source>
        <dbReference type="ARBA" id="ARBA00022438"/>
    </source>
</evidence>
<keyword evidence="14" id="KW-0175">Coiled coil</keyword>
<dbReference type="CDD" id="cd13287">
    <property type="entry name" value="PH_ORP3_ORP6_ORP7"/>
    <property type="match status" value="1"/>
</dbReference>
<accession>A0ABN8IK75</accession>
<keyword evidence="4" id="KW-0031">Aminopeptidase</keyword>
<feature type="region of interest" description="Disordered" evidence="15">
    <location>
        <begin position="1657"/>
        <end position="1741"/>
    </location>
</feature>
<dbReference type="SMART" id="SM00233">
    <property type="entry name" value="PH"/>
    <property type="match status" value="1"/>
</dbReference>
<feature type="domain" description="PH" evidence="16">
    <location>
        <begin position="122"/>
        <end position="217"/>
    </location>
</feature>
<dbReference type="EMBL" id="OW152836">
    <property type="protein sequence ID" value="CAH2056878.1"/>
    <property type="molecule type" value="Genomic_DNA"/>
</dbReference>
<dbReference type="PANTHER" id="PTHR11963">
    <property type="entry name" value="LEUCINE AMINOPEPTIDASE-RELATED"/>
    <property type="match status" value="1"/>
</dbReference>
<dbReference type="PROSITE" id="PS00631">
    <property type="entry name" value="CYTOSOL_AP"/>
    <property type="match status" value="1"/>
</dbReference>
<evidence type="ECO:0000256" key="14">
    <source>
        <dbReference type="SAM" id="Coils"/>
    </source>
</evidence>
<dbReference type="PROSITE" id="PS50003">
    <property type="entry name" value="PH_DOMAIN"/>
    <property type="match status" value="1"/>
</dbReference>
<dbReference type="Gene3D" id="2.40.160.120">
    <property type="match status" value="1"/>
</dbReference>
<sequence>MKLKNPLGLFALGELRWMLGGCSGRAMSNQAGMKHVPTEPAQLENKRSRRRAGGRAAALRRAPSDSDCSGETASLSADSAERAPRAPPVPTRQTKSRSSRRRGSEWEVLEGLKDGQRFEKRPEVFNGYLHKKRKWPLKGWHKRFFVVDGGILVYARSPSDVARGRLHGSVDVGLSVISAKARRRRVDIDADEFIYHLRAKTPDAFRTWLNVLKAHRLYRQHLLTFGARESVPKIHAPSEDHQPPETSSQSISRTESSVGGKYIDSQSTWPSSIMPPSSPTTQRRNSPKAYPHKNLQRDDIAPLKTLKRREKSPNILVHKHGSLCSMNCLARAMDCKKRHENNNFNPIVPKANGREEMVPHSTNLDVRTGSTCLESLLCAHSLNSERRIPKNTEPERDRAMRQTRSDEKRALGVGNAAVTQTEPVVYCFTHKPRSKTTNTDQPQLKRSRKSTNMVKYRNSSIEPRLRKPLSKCMLLGKYKLKVSRHSDAMPASVVRATKSNELAKCDKKGKRLGEVGTDVDRVTDKLIETVFESYRKTDRRSCEDHLRSFIDQVVTELYCFSCQQSADHPVKALFKCLLEYWIRNASFESLGGRVKEVNKHSTRDQNTSSLCVHNFSKGTQFEEYFDALSKRKSKQSIETSLLMRSGLVGADSSDRERRIQELERILNNTVYYCENANTAKSRENDIRITKALIENIGKKSLTDTPSHKLLDHKIPSELPKLQKTIDNFLDEASIPPDMAKDILSAYLNILTEASGNDASRSLSPKFVEESPQKYEAKTECVHKKVSRCVMTQKCDENKQPVQNTEAVADSGRIYLNDILNKITTEPDNVYLRSNSKVKRITNTVHKYRRIVKEKSETSAEKTSKGNPKETYKRNNVVIYLSKYNLDRISSTKHPLMNKIMSVSINIESKSSKFEGEASKVDLKWTDKGMNQYQYGRVPDIWQSNINKRMSDSEEIFRSVYGPSGSRIANNYLDFYWDEPTENINIKPFFSSGATSKICLTDLHNSEFRILTVNNSNPTGRNANAVRKSCKLLHDPQYEGSPIKETIPHNKYLQDIAKSSKAHIIPPPLDDNKPVPQEDGIPQGFNEQLIVLLLNNLATVYECIPALHRDVYILYRKLFKEFGQSVKSFEEFDSFTNEVGIQCTDLIRNVKSKSADAETNTINFSTLLKNNIRIYEKTQISLSPMKQVTHVALQTEEENRMEHAKYTSSKSVSNQNCYRQLCTRDISINTAIKLKEFGRTNRIGVPFAIKRKSPIRNVSKPCGALKNSIPRRNIVRQLPILAYSPKSYVINNSLLLKDKLSKDYNVYQLFLSNKFAVKGSSSLIDNRAKLRSSGDLKTLYRCSSDRSFFSGLVSPAGAPLRGPQAGFVSGTPGGRLAGWIIDSGGPLESASRDLGQAQLSVQQLQRLLDALEMQQVHHDTDVSLEGASPNVKKDRRKFGLRKKKSNSKCASVELQPPHMDPSNSHMALSALTAPPSPGGGSSSIPNSAASLPIACAATRPQSLPGAEALGGTAGGASLVSLTPDHQLREDFAVLAKDLVASLKGIVATLVCERGRIRAAAEAGEAAGGAALAALRSNLSTALHQNSELRSRLSRIHDASDLAEISSMGPSEQQNRQFQRSLSYSSSCVSASEFFDAEEHEEKPAEILGADEAGVIELDGDSSSEAGSLSSEEGSASSDNSEAAMVTAEPVSLHLTANGSAGGDTGVGVGVGAAVGERGPGQPHGWARRTRLPSPRPTPGGPSLWNLLYKNIGKDIGQIRPGKYHDPREAFTPEGWQHHCLKHVIEVHPSHYVDWPPESWHLYLNDVIEVHPRTDVAPSAQPTTCQGAHGATLAPWHPSGKLETFQNERRPPLHVNRLCEELEYCSLLDAACQCGEAGERAALVAAFAVSAYAASAHRAASKPFNPLLHETYECVRPDRGFRFLAEQVSHHPPISACHAESQNWTFWQEARIRTKFWGKSMEFQPAGRVHVRLKPTGDHYSWNKVTTCVHNLFGGQRWVDQYGDMHLTCHGTDVSCKLNFVKASSWSGSRHEVRGAVACGGARLRLAGRWSEALSAGDPPAARCLWRPGAMPPDHELYYGFTRFAMELNELEPGMKDVLPHTDTRLRPDQRALEEGDVESAERLKLQLEQAQRERRRDQPDRPPAWFRKVCEGGEEMWLFTGEYWKAREAGFPELDAPLICACRSTRCSASGRPPLPRFAIDKCFTILALTCCVDCERLVPAELRTQGRDCRVLFPVHFNVKFNINEEFGKLIVLLCIEKPKLTVCRMSSASVNVKFRWGLTPSDPEQQPVLIVGQAVHLNTLSWQNVRCKLEPRVSEEVWQRGLGVVAAGEACELWPRGASLAALPARRSRHAAPSRAHALSKIVRAAQRTSAAEEFIVLVCRKRDVLASAVGIARAVPQFSARSGSAPLGTAPQAPAPSRRDLTVEIVLVADDRREGDSDDEGVGSLDPVLLETTLNDDELSTIQRVADMTRLAARITDTPANLFHVDDFVEEACKLAKELDIAEPTVIRGEALREKGMGGLYGVGRGAARPPALVSLTYEGAGATGGVAWVGKGIVYDTGGLSIKSRSAMVGMKGDCGGAAAVLGAFGALVRQKPKMRLHAVLCLAENSVGPDATRPDDIHQLYSGRTVEINNTDAEGRLVLSDGVVYAQRDLKADTIVDIATLTGAQGTATGKYHAAAVCNSARLERRCVAAGAASGDLVHPLPFAPELHFPEFSSVVADMKNSVAERNNAQPSCAGLFILSHLGFDFRGEWLHIDMASPAHSGERATGYGVALLNVLFGGHSNSRLLRALSPGDLTD</sequence>
<keyword evidence="8" id="KW-0645">Protease</keyword>
<evidence type="ECO:0000256" key="11">
    <source>
        <dbReference type="ARBA" id="ARBA00023121"/>
    </source>
</evidence>
<evidence type="ECO:0000256" key="1">
    <source>
        <dbReference type="ARBA" id="ARBA00004496"/>
    </source>
</evidence>
<keyword evidence="5 13" id="KW-0813">Transport</keyword>
<comment type="similarity">
    <text evidence="2 12">Belongs to the OSBP family.</text>
</comment>
<dbReference type="SUPFAM" id="SSF53187">
    <property type="entry name" value="Zn-dependent exopeptidases"/>
    <property type="match status" value="1"/>
</dbReference>
<keyword evidence="6" id="KW-0963">Cytoplasm</keyword>
<feature type="region of interest" description="Disordered" evidence="15">
    <location>
        <begin position="30"/>
        <end position="105"/>
    </location>
</feature>
<dbReference type="InterPro" id="IPR041680">
    <property type="entry name" value="PH_8"/>
</dbReference>
<proteinExistence type="inferred from homology"/>
<dbReference type="Gene3D" id="2.30.29.30">
    <property type="entry name" value="Pleckstrin-homology domain (PH domain)/Phosphotyrosine-binding domain (PTB)"/>
    <property type="match status" value="1"/>
</dbReference>
<evidence type="ECO:0000313" key="17">
    <source>
        <dbReference type="EMBL" id="CAH2056878.1"/>
    </source>
</evidence>
<organism evidence="17 18">
    <name type="scientific">Iphiclides podalirius</name>
    <name type="common">scarce swallowtail</name>
    <dbReference type="NCBI Taxonomy" id="110791"/>
    <lineage>
        <taxon>Eukaryota</taxon>
        <taxon>Metazoa</taxon>
        <taxon>Ecdysozoa</taxon>
        <taxon>Arthropoda</taxon>
        <taxon>Hexapoda</taxon>
        <taxon>Insecta</taxon>
        <taxon>Pterygota</taxon>
        <taxon>Neoptera</taxon>
        <taxon>Endopterygota</taxon>
        <taxon>Lepidoptera</taxon>
        <taxon>Glossata</taxon>
        <taxon>Ditrysia</taxon>
        <taxon>Papilionoidea</taxon>
        <taxon>Papilionidae</taxon>
        <taxon>Papilioninae</taxon>
        <taxon>Iphiclides</taxon>
    </lineage>
</organism>
<dbReference type="InterPro" id="IPR037239">
    <property type="entry name" value="OSBP_sf"/>
</dbReference>
<keyword evidence="10 13" id="KW-0445">Lipid transport</keyword>
<name>A0ABN8IK75_9NEOP</name>
<dbReference type="InterPro" id="IPR000648">
    <property type="entry name" value="Oxysterol-bd"/>
</dbReference>
<keyword evidence="11" id="KW-0446">Lipid-binding</keyword>
<evidence type="ECO:0000256" key="8">
    <source>
        <dbReference type="ARBA" id="ARBA00022670"/>
    </source>
</evidence>
<keyword evidence="9" id="KW-0378">Hydrolase</keyword>
<dbReference type="Pfam" id="PF18295">
    <property type="entry name" value="Pdase_M17_N2"/>
    <property type="match status" value="1"/>
</dbReference>
<evidence type="ECO:0000256" key="7">
    <source>
        <dbReference type="ARBA" id="ARBA00022553"/>
    </source>
</evidence>
<evidence type="ECO:0000256" key="3">
    <source>
        <dbReference type="ARBA" id="ARBA00009528"/>
    </source>
</evidence>
<dbReference type="SUPFAM" id="SSF144000">
    <property type="entry name" value="Oxysterol-binding protein-like"/>
    <property type="match status" value="1"/>
</dbReference>
<dbReference type="PROSITE" id="PS01013">
    <property type="entry name" value="OSBP"/>
    <property type="match status" value="1"/>
</dbReference>
<dbReference type="InterPro" id="IPR000819">
    <property type="entry name" value="Peptidase_M17_C"/>
</dbReference>